<accession>U2Z092</accession>
<dbReference type="SUPFAM" id="SSF53756">
    <property type="entry name" value="UDP-Glycosyltransferase/glycogen phosphorylase"/>
    <property type="match status" value="1"/>
</dbReference>
<dbReference type="Gene3D" id="3.40.50.2000">
    <property type="entry name" value="Glycogen Phosphorylase B"/>
    <property type="match status" value="1"/>
</dbReference>
<dbReference type="PANTHER" id="PTHR46401">
    <property type="entry name" value="GLYCOSYLTRANSFERASE WBBK-RELATED"/>
    <property type="match status" value="1"/>
</dbReference>
<dbReference type="OrthoDB" id="9790710at2"/>
<dbReference type="InterPro" id="IPR001296">
    <property type="entry name" value="Glyco_trans_1"/>
</dbReference>
<dbReference type="Pfam" id="PF00534">
    <property type="entry name" value="Glycos_transf_1"/>
    <property type="match status" value="1"/>
</dbReference>
<name>U2Z092_9RHOB</name>
<dbReference type="GO" id="GO:0009103">
    <property type="term" value="P:lipopolysaccharide biosynthetic process"/>
    <property type="evidence" value="ECO:0007669"/>
    <property type="project" value="TreeGrafter"/>
</dbReference>
<dbReference type="eggNOG" id="COG0438">
    <property type="taxonomic scope" value="Bacteria"/>
</dbReference>
<dbReference type="GO" id="GO:0016757">
    <property type="term" value="F:glycosyltransferase activity"/>
    <property type="evidence" value="ECO:0007669"/>
    <property type="project" value="InterPro"/>
</dbReference>
<dbReference type="CDD" id="cd03809">
    <property type="entry name" value="GT4_MtfB-like"/>
    <property type="match status" value="1"/>
</dbReference>
<evidence type="ECO:0000313" key="4">
    <source>
        <dbReference type="Proteomes" id="UP000016566"/>
    </source>
</evidence>
<evidence type="ECO:0000259" key="2">
    <source>
        <dbReference type="Pfam" id="PF00534"/>
    </source>
</evidence>
<dbReference type="Proteomes" id="UP000016566">
    <property type="component" value="Unassembled WGS sequence"/>
</dbReference>
<dbReference type="PANTHER" id="PTHR46401:SF2">
    <property type="entry name" value="GLYCOSYLTRANSFERASE WBBK-RELATED"/>
    <property type="match status" value="1"/>
</dbReference>
<reference evidence="3" key="1">
    <citation type="journal article" date="2013" name="Genome Announc.">
        <title>Draft Genome Sequence of Loktanella cinnabarina LL-001T, Isolated from Deep-Sea Floor Sediment.</title>
        <authorList>
            <person name="Nishi S."/>
            <person name="Tsubouchi T."/>
            <person name="Takaki Y."/>
            <person name="Koyanagi R."/>
            <person name="Satoh N."/>
            <person name="Maruyama T."/>
            <person name="Hatada Y."/>
        </authorList>
    </citation>
    <scope>NUCLEOTIDE SEQUENCE [LARGE SCALE GENOMIC DNA]</scope>
    <source>
        <strain evidence="3">LL-001</strain>
    </source>
</reference>
<organism evidence="3 4">
    <name type="scientific">Limimaricola cinnabarinus LL-001</name>
    <dbReference type="NCBI Taxonomy" id="1337093"/>
    <lineage>
        <taxon>Bacteria</taxon>
        <taxon>Pseudomonadati</taxon>
        <taxon>Pseudomonadota</taxon>
        <taxon>Alphaproteobacteria</taxon>
        <taxon>Rhodobacterales</taxon>
        <taxon>Paracoccaceae</taxon>
        <taxon>Limimaricola</taxon>
    </lineage>
</organism>
<proteinExistence type="predicted"/>
<comment type="caution">
    <text evidence="3">The sequence shown here is derived from an EMBL/GenBank/DDBJ whole genome shotgun (WGS) entry which is preliminary data.</text>
</comment>
<dbReference type="EMBL" id="BATB01000006">
    <property type="protein sequence ID" value="GAD54755.1"/>
    <property type="molecule type" value="Genomic_DNA"/>
</dbReference>
<dbReference type="STRING" id="1337093.MBELCI_0807"/>
<keyword evidence="1 3" id="KW-0808">Transferase</keyword>
<keyword evidence="4" id="KW-1185">Reference proteome</keyword>
<evidence type="ECO:0000313" key="3">
    <source>
        <dbReference type="EMBL" id="GAD54755.1"/>
    </source>
</evidence>
<feature type="domain" description="Glycosyl transferase family 1" evidence="2">
    <location>
        <begin position="234"/>
        <end position="366"/>
    </location>
</feature>
<dbReference type="AlphaFoldDB" id="U2Z092"/>
<sequence>MVPPTSLILDLTRLASRAGRMATGVDRVERAWLSACLADPRPVLGLLRTPVGFALLDRAGMQRFARAFDHHDWGRAGPVAMLFRRLDPARRAAQGRVRALAVARVSRRGLTGMLRRWLPPGAVYLNTGHANLDNRVMRALHGAGARVVVLVHDTIPLDLPQAAGPGSVARFGRRLDVVARHADRVVATARVTASRIEARLAERGRVPPMVVAPLGVAPARPDPAALPPDIDLVRPYMVVLGTIEPRKNHALLLDVWERLGDDAPRLFICGARGWNNAEVFARLDRGVPGVSEMPGLSDGAVAALLGGARALLFPSLAEGYGLPPLEAQALGCRVICGDLAICRELLGDAAVYCDPADRYQWEQAIRAHAAPPRLPPPRVLSPSWAAHVERALGGL</sequence>
<gene>
    <name evidence="3" type="ORF">MBELCI_0807</name>
</gene>
<protein>
    <submittedName>
        <fullName evidence="3">Glycosyl transferase, group 1</fullName>
    </submittedName>
</protein>
<evidence type="ECO:0000256" key="1">
    <source>
        <dbReference type="ARBA" id="ARBA00022679"/>
    </source>
</evidence>
<dbReference type="RefSeq" id="WP_021692863.1">
    <property type="nucleotide sequence ID" value="NZ_BATB01000006.1"/>
</dbReference>